<dbReference type="SFLD" id="SFLDG00358">
    <property type="entry name" value="Main_(cytGST)"/>
    <property type="match status" value="1"/>
</dbReference>
<dbReference type="STRING" id="92696.A0A4R0RVD3"/>
<evidence type="ECO:0000256" key="3">
    <source>
        <dbReference type="ARBA" id="ARBA00022679"/>
    </source>
</evidence>
<dbReference type="InterPro" id="IPR040079">
    <property type="entry name" value="Glutathione_S-Trfase"/>
</dbReference>
<accession>A0A4R0RVD3</accession>
<organism evidence="7 8">
    <name type="scientific">Steccherinum ochraceum</name>
    <dbReference type="NCBI Taxonomy" id="92696"/>
    <lineage>
        <taxon>Eukaryota</taxon>
        <taxon>Fungi</taxon>
        <taxon>Dikarya</taxon>
        <taxon>Basidiomycota</taxon>
        <taxon>Agaricomycotina</taxon>
        <taxon>Agaricomycetes</taxon>
        <taxon>Polyporales</taxon>
        <taxon>Steccherinaceae</taxon>
        <taxon>Steccherinum</taxon>
    </lineage>
</organism>
<comment type="caution">
    <text evidence="7">The sequence shown here is derived from an EMBL/GenBank/DDBJ whole genome shotgun (WGS) entry which is preliminary data.</text>
</comment>
<dbReference type="PANTHER" id="PTHR43900:SF3">
    <property type="entry name" value="GLUTATHIONE S-TRANSFERASE RHO"/>
    <property type="match status" value="1"/>
</dbReference>
<dbReference type="Pfam" id="PF00043">
    <property type="entry name" value="GST_C"/>
    <property type="match status" value="1"/>
</dbReference>
<evidence type="ECO:0000256" key="1">
    <source>
        <dbReference type="ARBA" id="ARBA00010128"/>
    </source>
</evidence>
<dbReference type="Pfam" id="PF02798">
    <property type="entry name" value="GST_N"/>
    <property type="match status" value="1"/>
</dbReference>
<dbReference type="SFLD" id="SFLDG01154">
    <property type="entry name" value="Main.5:_Phi-like"/>
    <property type="match status" value="1"/>
</dbReference>
<keyword evidence="8" id="KW-1185">Reference proteome</keyword>
<dbReference type="GO" id="GO:0004364">
    <property type="term" value="F:glutathione transferase activity"/>
    <property type="evidence" value="ECO:0007669"/>
    <property type="project" value="UniProtKB-EC"/>
</dbReference>
<keyword evidence="3" id="KW-0808">Transferase</keyword>
<evidence type="ECO:0000259" key="6">
    <source>
        <dbReference type="PROSITE" id="PS50405"/>
    </source>
</evidence>
<dbReference type="Gene3D" id="3.40.30.10">
    <property type="entry name" value="Glutaredoxin"/>
    <property type="match status" value="1"/>
</dbReference>
<dbReference type="InterPro" id="IPR036282">
    <property type="entry name" value="Glutathione-S-Trfase_C_sf"/>
</dbReference>
<dbReference type="SUPFAM" id="SSF52833">
    <property type="entry name" value="Thioredoxin-like"/>
    <property type="match status" value="1"/>
</dbReference>
<dbReference type="Proteomes" id="UP000292702">
    <property type="component" value="Unassembled WGS sequence"/>
</dbReference>
<dbReference type="OrthoDB" id="249703at2759"/>
<dbReference type="PROSITE" id="PS50405">
    <property type="entry name" value="GST_CTER"/>
    <property type="match status" value="1"/>
</dbReference>
<protein>
    <recommendedName>
        <fullName evidence="2">glutathione transferase</fullName>
        <ecNumber evidence="2">2.5.1.18</ecNumber>
    </recommendedName>
</protein>
<dbReference type="InterPro" id="IPR036249">
    <property type="entry name" value="Thioredoxin-like_sf"/>
</dbReference>
<comment type="similarity">
    <text evidence="1">Belongs to the GST superfamily. Phi family.</text>
</comment>
<dbReference type="GO" id="GO:0009636">
    <property type="term" value="P:response to toxic substance"/>
    <property type="evidence" value="ECO:0007669"/>
    <property type="project" value="UniProtKB-ARBA"/>
</dbReference>
<feature type="domain" description="GST C-terminal" evidence="6">
    <location>
        <begin position="92"/>
        <end position="221"/>
    </location>
</feature>
<evidence type="ECO:0000313" key="7">
    <source>
        <dbReference type="EMBL" id="TCD71593.1"/>
    </source>
</evidence>
<dbReference type="GO" id="GO:0006749">
    <property type="term" value="P:glutathione metabolic process"/>
    <property type="evidence" value="ECO:0007669"/>
    <property type="project" value="TreeGrafter"/>
</dbReference>
<dbReference type="InterPro" id="IPR004045">
    <property type="entry name" value="Glutathione_S-Trfase_N"/>
</dbReference>
<reference evidence="7 8" key="1">
    <citation type="submission" date="2018-11" db="EMBL/GenBank/DDBJ databases">
        <title>Genome assembly of Steccherinum ochraceum LE-BIN_3174, the white-rot fungus of the Steccherinaceae family (The Residual Polyporoid clade, Polyporales, Basidiomycota).</title>
        <authorList>
            <person name="Fedorova T.V."/>
            <person name="Glazunova O.A."/>
            <person name="Landesman E.O."/>
            <person name="Moiseenko K.V."/>
            <person name="Psurtseva N.V."/>
            <person name="Savinova O.S."/>
            <person name="Shakhova N.V."/>
            <person name="Tyazhelova T.V."/>
            <person name="Vasina D.V."/>
        </authorList>
    </citation>
    <scope>NUCLEOTIDE SEQUENCE [LARGE SCALE GENOMIC DNA]</scope>
    <source>
        <strain evidence="7 8">LE-BIN_3174</strain>
    </source>
</reference>
<dbReference type="SFLD" id="SFLDS00019">
    <property type="entry name" value="Glutathione_Transferase_(cytos"/>
    <property type="match status" value="1"/>
</dbReference>
<comment type="catalytic activity">
    <reaction evidence="4">
        <text>RX + glutathione = an S-substituted glutathione + a halide anion + H(+)</text>
        <dbReference type="Rhea" id="RHEA:16437"/>
        <dbReference type="ChEBI" id="CHEBI:15378"/>
        <dbReference type="ChEBI" id="CHEBI:16042"/>
        <dbReference type="ChEBI" id="CHEBI:17792"/>
        <dbReference type="ChEBI" id="CHEBI:57925"/>
        <dbReference type="ChEBI" id="CHEBI:90779"/>
        <dbReference type="EC" id="2.5.1.18"/>
    </reaction>
</comment>
<dbReference type="InterPro" id="IPR004046">
    <property type="entry name" value="GST_C"/>
</dbReference>
<dbReference type="Gene3D" id="1.20.1050.10">
    <property type="match status" value="1"/>
</dbReference>
<gene>
    <name evidence="7" type="ORF">EIP91_007340</name>
</gene>
<evidence type="ECO:0000256" key="4">
    <source>
        <dbReference type="ARBA" id="ARBA00047960"/>
    </source>
</evidence>
<proteinExistence type="inferred from homology"/>
<name>A0A4R0RVD3_9APHY</name>
<dbReference type="GO" id="GO:0043295">
    <property type="term" value="F:glutathione binding"/>
    <property type="evidence" value="ECO:0007669"/>
    <property type="project" value="TreeGrafter"/>
</dbReference>
<evidence type="ECO:0000256" key="2">
    <source>
        <dbReference type="ARBA" id="ARBA00012452"/>
    </source>
</evidence>
<dbReference type="FunFam" id="1.20.1050.10:FF:000004">
    <property type="entry name" value="Glutathione S-transferase F2"/>
    <property type="match status" value="1"/>
</dbReference>
<evidence type="ECO:0000259" key="5">
    <source>
        <dbReference type="PROSITE" id="PS50404"/>
    </source>
</evidence>
<dbReference type="EC" id="2.5.1.18" evidence="2"/>
<dbReference type="AlphaFoldDB" id="A0A4R0RVD3"/>
<dbReference type="FunFam" id="3.40.30.10:FF:000016">
    <property type="entry name" value="Glutathione S-transferase F2"/>
    <property type="match status" value="1"/>
</dbReference>
<feature type="domain" description="GST N-terminal" evidence="5">
    <location>
        <begin position="1"/>
        <end position="84"/>
    </location>
</feature>
<dbReference type="SUPFAM" id="SSF47616">
    <property type="entry name" value="GST C-terminal domain-like"/>
    <property type="match status" value="1"/>
</dbReference>
<evidence type="ECO:0000313" key="8">
    <source>
        <dbReference type="Proteomes" id="UP000292702"/>
    </source>
</evidence>
<sequence length="221" mass="24445">MAIKIYGIPISVSTRRALIAFKELNVPYELVTVNALAGENKAPENVQFHPFGKVPFMREAETGLTLYESRAIARYIVNKYDKDGKSGLIPHDPVAAAKFEQAAAVELTRYEPHVAALSSELFFKPVLLKQPTDDAAVAKALEALNQTLDVYDGILGKQKYLAGDNVTLADLFHLPVGTTLTESLKLDVLTTDKRPNVQRWWKDISSRPSWVVLNADRAPLA</sequence>
<dbReference type="GO" id="GO:0005737">
    <property type="term" value="C:cytoplasm"/>
    <property type="evidence" value="ECO:0007669"/>
    <property type="project" value="TreeGrafter"/>
</dbReference>
<dbReference type="InterPro" id="IPR010987">
    <property type="entry name" value="Glutathione-S-Trfase_C-like"/>
</dbReference>
<dbReference type="PROSITE" id="PS50404">
    <property type="entry name" value="GST_NTER"/>
    <property type="match status" value="1"/>
</dbReference>
<dbReference type="EMBL" id="RWJN01000004">
    <property type="protein sequence ID" value="TCD71593.1"/>
    <property type="molecule type" value="Genomic_DNA"/>
</dbReference>
<dbReference type="PANTHER" id="PTHR43900">
    <property type="entry name" value="GLUTATHIONE S-TRANSFERASE RHO"/>
    <property type="match status" value="1"/>
</dbReference>